<name>A0A2T7CKV3_9POAL</name>
<reference evidence="2 3" key="1">
    <citation type="submission" date="2018-04" db="EMBL/GenBank/DDBJ databases">
        <title>WGS assembly of Panicum hallii var. hallii HAL2.</title>
        <authorList>
            <person name="Lovell J."/>
            <person name="Jenkins J."/>
            <person name="Lowry D."/>
            <person name="Mamidi S."/>
            <person name="Sreedasyam A."/>
            <person name="Weng X."/>
            <person name="Barry K."/>
            <person name="Bonette J."/>
            <person name="Campitelli B."/>
            <person name="Daum C."/>
            <person name="Gordon S."/>
            <person name="Gould B."/>
            <person name="Lipzen A."/>
            <person name="MacQueen A."/>
            <person name="Palacio-Mejia J."/>
            <person name="Plott C."/>
            <person name="Shakirov E."/>
            <person name="Shu S."/>
            <person name="Yoshinaga Y."/>
            <person name="Zane M."/>
            <person name="Rokhsar D."/>
            <person name="Grimwood J."/>
            <person name="Schmutz J."/>
            <person name="Juenger T."/>
        </authorList>
    </citation>
    <scope>NUCLEOTIDE SEQUENCE [LARGE SCALE GENOMIC DNA]</scope>
    <source>
        <strain evidence="3">cv. HAL2</strain>
    </source>
</reference>
<sequence length="107" mass="11305">MGCWSPLFLGPGLVRGNCSSRLGHGLVRANREDIGPGLDHSLLPRDGAPHASRPPSDEAKHHRDLVFPERSQLSAESPWPASSAPPPGLECSSTPSPRSCMLLGSCS</sequence>
<evidence type="ECO:0000256" key="1">
    <source>
        <dbReference type="SAM" id="MobiDB-lite"/>
    </source>
</evidence>
<gene>
    <name evidence="2" type="ORF">GQ55_8G049800</name>
</gene>
<protein>
    <submittedName>
        <fullName evidence="2">Uncharacterized protein</fullName>
    </submittedName>
</protein>
<feature type="region of interest" description="Disordered" evidence="1">
    <location>
        <begin position="33"/>
        <end position="98"/>
    </location>
</feature>
<dbReference type="Gramene" id="PUZ43970">
    <property type="protein sequence ID" value="PUZ43970"/>
    <property type="gene ID" value="GQ55_8G049800"/>
</dbReference>
<feature type="compositionally biased region" description="Basic and acidic residues" evidence="1">
    <location>
        <begin position="55"/>
        <end position="67"/>
    </location>
</feature>
<proteinExistence type="predicted"/>
<evidence type="ECO:0000313" key="3">
    <source>
        <dbReference type="Proteomes" id="UP000244336"/>
    </source>
</evidence>
<dbReference type="EMBL" id="CM009756">
    <property type="protein sequence ID" value="PUZ43970.1"/>
    <property type="molecule type" value="Genomic_DNA"/>
</dbReference>
<accession>A0A2T7CKV3</accession>
<dbReference type="AlphaFoldDB" id="A0A2T7CKV3"/>
<organism evidence="2 3">
    <name type="scientific">Panicum hallii var. hallii</name>
    <dbReference type="NCBI Taxonomy" id="1504633"/>
    <lineage>
        <taxon>Eukaryota</taxon>
        <taxon>Viridiplantae</taxon>
        <taxon>Streptophyta</taxon>
        <taxon>Embryophyta</taxon>
        <taxon>Tracheophyta</taxon>
        <taxon>Spermatophyta</taxon>
        <taxon>Magnoliopsida</taxon>
        <taxon>Liliopsida</taxon>
        <taxon>Poales</taxon>
        <taxon>Poaceae</taxon>
        <taxon>PACMAD clade</taxon>
        <taxon>Panicoideae</taxon>
        <taxon>Panicodae</taxon>
        <taxon>Paniceae</taxon>
        <taxon>Panicinae</taxon>
        <taxon>Panicum</taxon>
        <taxon>Panicum sect. Panicum</taxon>
    </lineage>
</organism>
<keyword evidence="3" id="KW-1185">Reference proteome</keyword>
<evidence type="ECO:0000313" key="2">
    <source>
        <dbReference type="EMBL" id="PUZ43970.1"/>
    </source>
</evidence>
<dbReference type="Proteomes" id="UP000244336">
    <property type="component" value="Chromosome 8"/>
</dbReference>